<dbReference type="STRING" id="6526.A0A2C9JZL6"/>
<comment type="subcellular location">
    <subcellularLocation>
        <location evidence="1">Cell membrane</location>
        <topology evidence="1">Multi-pass membrane protein</topology>
    </subcellularLocation>
</comment>
<keyword evidence="7 14" id="KW-1133">Transmembrane helix</keyword>
<dbReference type="EnsemblMetazoa" id="BGLB010615-RC">
    <property type="protein sequence ID" value="BGLB010615-PC"/>
    <property type="gene ID" value="BGLB010615"/>
</dbReference>
<proteinExistence type="inferred from homology"/>
<evidence type="ECO:0000256" key="6">
    <source>
        <dbReference type="ARBA" id="ARBA00022692"/>
    </source>
</evidence>
<dbReference type="VEuPathDB" id="VectorBase:BGLAX_051642"/>
<evidence type="ECO:0000256" key="2">
    <source>
        <dbReference type="ARBA" id="ARBA00012543"/>
    </source>
</evidence>
<dbReference type="CDD" id="cd04190">
    <property type="entry name" value="Chitin_synth_C"/>
    <property type="match status" value="1"/>
</dbReference>
<keyword evidence="6 14" id="KW-0812">Transmembrane</keyword>
<evidence type="ECO:0000256" key="4">
    <source>
        <dbReference type="ARBA" id="ARBA00022676"/>
    </source>
</evidence>
<feature type="transmembrane region" description="Helical" evidence="14">
    <location>
        <begin position="764"/>
        <end position="781"/>
    </location>
</feature>
<feature type="compositionally biased region" description="Basic residues" evidence="13">
    <location>
        <begin position="1549"/>
        <end position="1565"/>
    </location>
</feature>
<dbReference type="KEGG" id="bgt:106074221"/>
<sequence length="1939" mass="220205">MTRVKPPDSQDVNLIHHDHLVKCEDKTLNISHAKKATHDEQLASKLRMSGADPDKVKDVEGKSSKRPASKQLDLSKTDLNKIKELGFPVRLLFEEFIQKYKLLVFSPLAEIEPTAEHCRFIAKRAGLREYEITDEKILLSYADSAKLLQMRKDEEKKIILAQAQIRGYLVRSRSKKQQQQNQEPKSSTPKSLDPLGLTRKHLEKLLDQSPTSTISTRSGDSPSSTLMRKRKDELEMNAYEALKRNNKSYNDQLKKTLKQLDKNPDLKIINAFNPPPPAYEGFRRESGATSGSDEALKVMTSGLNTHRGGDTMRTTTGSSDDESKQQGRKRRKRHRRNSQKSNTTASESTATTNITNLSGAQTMEDTNAVAWDVFRTVSKRNETFYESTTNWFEVAAKTVKVVAYVIIFIAVLITAVTSKASLLLMTSAIGNADLGTENRDRWVYLLIAAVGFPYLVIFIESLGKALFGNLPGPSFLNLIWVLFIETVHSFGLCLFLFRVLPCLDTVRCLLLMNALCTVPAILRLFATKRSEDTKRKIATILLDILALLMQLSAYAIVLASMKSECVKSPTVPGDKETPTVSTGSAWQNTYSLSDMSWEIPLSLLLISVKWWENFCDEDLRIGCLYVPVKQFKETLHRCRVKCYILASLWKIGVTFGFAFLLVPRLAMVDKAFSDLLYTPTEMVTYNGSHIGQPTPDPSIQFPINITLSPIGAATDTEGAKMPESLFMGITHQNCSKTNITVDGDKNTTVCTTTKVYRWRQWQTYLPPIVQIVSTGLCYYFARLACKLCMQRISFSVPLSLATPVSVAVIITICYIDSSKLELMTGFLKWTCTEGSGEKRWLIWHLGLGFGLWWASQLWITRYIWTPKAPRLAFTERLFLLPQYCGALIEQSLLLNRRRNDRERILKEMVYSDDVSMDSTSTDATLRRQREQIVPKIYVCATMWHETEREMTELLQSVFRLDIDQSARRNAQDYFNVQDPDYYEFEANIFMDDAMDFNEEGEWMPNIFVKQMVALVDEAASIIHESDITLLPPVKIPTPYGGRLVWTLPGGNLLIAHIKDKHKIRYKKRWSQVMYMYYLLGYRLLGQQDESFNSSTLERDEKWKSTSSHFIKGNLFKYIPERVLVQAENTFILALDGDVDFKPHAVQLLVDRMRKNKKVGAACGRIHPIGSGPLVWYQIFEYAIGHWLQKAAEHMLGCVLCSPGCFSLFRGSALMDDNVMRTYATRSSEARHYLQYDQGEDRWLSTLLLQQGYKVEYCAASDAMTHCPEAFKEFFNQRRRWIPSTLANIMDLLQSFRTTVTSNDNISYLYMAYQGLLMLSTVLGPATVLLMMAGAINPVFKITLWQSYMLIVGPVALYLILCFITKSDTQLNVAAVLSAVYSLLMMAVIVGTAVQVAEDTAVSPNALFLFMMIAIFIVSASFHPQEFFCLLPGALYFLALPAGYVLLMVYAMCNLHVVSWGTRETSSLERKAQIRQRLEAKNSGGIYGWIHRQEEESTCCGRFMKYIKRLCGSGSQDLHTEILRQVIEKLDKVEAGMRTVATNGSSAFQHNRKRSSSRSRHSKKSAKSTINDIEEEAENGDASSSASDTYSEQDIYMEEDRDDLINPRWLDDPGLKHGEVQYLPMREIEFWQRCIAKYLHPINPDKAVEAKISTDLKSLRNNIAFAFFMMNAFWMVIIFMLQGVKDKINILIPKYGGGTLTIEPLGLIFLSVFALLLLLQFIAMLRHRYGTLLHILASTEIRVDKKKFNQKQAIADIVEYARKLQKLSGFDEDLTDPDYEYMSSTESRPSSMPSGSDTAFLPESKYPRGSDVAQSSQQAMDSHSKINPAFQDVTPNPSDAATSGEEPTKGKGATEEGEKKKKGNHSKLGRSKSTMVDKNNTLRRQFERRYKQMLRNHSEETGQDPNFDPFVSRSLRETRRPNKRESVEDLEARFNNFNNR</sequence>
<feature type="transmembrane region" description="Helical" evidence="14">
    <location>
        <begin position="1310"/>
        <end position="1335"/>
    </location>
</feature>
<evidence type="ECO:0000256" key="12">
    <source>
        <dbReference type="ARBA" id="ARBA00048014"/>
    </source>
</evidence>
<feature type="compositionally biased region" description="Basic and acidic residues" evidence="13">
    <location>
        <begin position="1883"/>
        <end position="1899"/>
    </location>
</feature>
<feature type="transmembrane region" description="Helical" evidence="14">
    <location>
        <begin position="442"/>
        <end position="463"/>
    </location>
</feature>
<dbReference type="EC" id="2.4.1.16" evidence="2"/>
<feature type="transmembrane region" description="Helical" evidence="14">
    <location>
        <begin position="1703"/>
        <end position="1724"/>
    </location>
</feature>
<dbReference type="InterPro" id="IPR027417">
    <property type="entry name" value="P-loop_NTPase"/>
</dbReference>
<feature type="transmembrane region" description="Helical" evidence="14">
    <location>
        <begin position="475"/>
        <end position="497"/>
    </location>
</feature>
<feature type="transmembrane region" description="Helical" evidence="14">
    <location>
        <begin position="840"/>
        <end position="859"/>
    </location>
</feature>
<evidence type="ECO:0000256" key="7">
    <source>
        <dbReference type="ARBA" id="ARBA00022989"/>
    </source>
</evidence>
<feature type="compositionally biased region" description="Low complexity" evidence="13">
    <location>
        <begin position="1781"/>
        <end position="1795"/>
    </location>
</feature>
<dbReference type="FunFam" id="3.90.550.10:FF:000139">
    <property type="entry name" value="Chitin synthase 8"/>
    <property type="match status" value="1"/>
</dbReference>
<feature type="region of interest" description="Disordered" evidence="13">
    <location>
        <begin position="1777"/>
        <end position="1926"/>
    </location>
</feature>
<feature type="region of interest" description="Disordered" evidence="13">
    <location>
        <begin position="39"/>
        <end position="72"/>
    </location>
</feature>
<dbReference type="SUPFAM" id="SSF53448">
    <property type="entry name" value="Nucleotide-diphospho-sugar transferases"/>
    <property type="match status" value="1"/>
</dbReference>
<feature type="transmembrane region" description="Helical" evidence="14">
    <location>
        <begin position="538"/>
        <end position="561"/>
    </location>
</feature>
<feature type="compositionally biased region" description="Basic and acidic residues" evidence="13">
    <location>
        <begin position="52"/>
        <end position="63"/>
    </location>
</feature>
<dbReference type="Pfam" id="PF03142">
    <property type="entry name" value="Chitin_synth_2"/>
    <property type="match status" value="1"/>
</dbReference>
<dbReference type="GO" id="GO:0006031">
    <property type="term" value="P:chitin biosynthetic process"/>
    <property type="evidence" value="ECO:0007669"/>
    <property type="project" value="TreeGrafter"/>
</dbReference>
<feature type="compositionally biased region" description="Basic and acidic residues" evidence="13">
    <location>
        <begin position="1845"/>
        <end position="1858"/>
    </location>
</feature>
<feature type="transmembrane region" description="Helical" evidence="14">
    <location>
        <begin position="1372"/>
        <end position="1393"/>
    </location>
</feature>
<accession>A0A2C9JZL6</accession>
<feature type="transmembrane region" description="Helical" evidence="14">
    <location>
        <begin position="1433"/>
        <end position="1452"/>
    </location>
</feature>
<evidence type="ECO:0000256" key="11">
    <source>
        <dbReference type="ARBA" id="ARBA00046329"/>
    </source>
</evidence>
<dbReference type="InterPro" id="IPR004835">
    <property type="entry name" value="Chitin_synth"/>
</dbReference>
<feature type="compositionally biased region" description="Low complexity" evidence="13">
    <location>
        <begin position="339"/>
        <end position="356"/>
    </location>
</feature>
<feature type="region of interest" description="Disordered" evidence="13">
    <location>
        <begin position="171"/>
        <end position="230"/>
    </location>
</feature>
<evidence type="ECO:0000256" key="13">
    <source>
        <dbReference type="SAM" id="MobiDB-lite"/>
    </source>
</evidence>
<feature type="transmembrane region" description="Helical" evidence="14">
    <location>
        <begin position="1347"/>
        <end position="1366"/>
    </location>
</feature>
<feature type="compositionally biased region" description="Basic and acidic residues" evidence="13">
    <location>
        <begin position="1913"/>
        <end position="1926"/>
    </location>
</feature>
<keyword evidence="4" id="KW-0328">Glycosyltransferase</keyword>
<dbReference type="Proteomes" id="UP000076420">
    <property type="component" value="Unassembled WGS sequence"/>
</dbReference>
<evidence type="ECO:0000313" key="16">
    <source>
        <dbReference type="Proteomes" id="UP000076420"/>
    </source>
</evidence>
<dbReference type="GO" id="GO:0005886">
    <property type="term" value="C:plasma membrane"/>
    <property type="evidence" value="ECO:0007669"/>
    <property type="project" value="UniProtKB-SubCell"/>
</dbReference>
<dbReference type="GO" id="GO:0004100">
    <property type="term" value="F:chitin synthase activity"/>
    <property type="evidence" value="ECO:0007669"/>
    <property type="project" value="UniProtKB-EC"/>
</dbReference>
<evidence type="ECO:0000256" key="3">
    <source>
        <dbReference type="ARBA" id="ARBA00022475"/>
    </source>
</evidence>
<dbReference type="InterPro" id="IPR029044">
    <property type="entry name" value="Nucleotide-diphossugar_trans"/>
</dbReference>
<keyword evidence="8" id="KW-0175">Coiled coil</keyword>
<protein>
    <recommendedName>
        <fullName evidence="2">chitin synthase</fullName>
        <ecNumber evidence="2">2.4.1.16</ecNumber>
    </recommendedName>
</protein>
<dbReference type="SUPFAM" id="SSF52540">
    <property type="entry name" value="P-loop containing nucleoside triphosphate hydrolases"/>
    <property type="match status" value="1"/>
</dbReference>
<evidence type="ECO:0000256" key="9">
    <source>
        <dbReference type="ARBA" id="ARBA00023136"/>
    </source>
</evidence>
<keyword evidence="10" id="KW-0325">Glycoprotein</keyword>
<feature type="compositionally biased region" description="Polar residues" evidence="13">
    <location>
        <begin position="208"/>
        <end position="226"/>
    </location>
</feature>
<feature type="transmembrane region" description="Helical" evidence="14">
    <location>
        <begin position="509"/>
        <end position="526"/>
    </location>
</feature>
<feature type="transmembrane region" description="Helical" evidence="14">
    <location>
        <begin position="401"/>
        <end position="422"/>
    </location>
</feature>
<feature type="transmembrane region" description="Helical" evidence="14">
    <location>
        <begin position="643"/>
        <end position="662"/>
    </location>
</feature>
<feature type="transmembrane region" description="Helical" evidence="14">
    <location>
        <begin position="793"/>
        <end position="815"/>
    </location>
</feature>
<dbReference type="VEuPathDB" id="VectorBase:BGLB010615"/>
<gene>
    <name evidence="15" type="primary">106074221</name>
</gene>
<feature type="region of interest" description="Disordered" evidence="13">
    <location>
        <begin position="1540"/>
        <end position="1589"/>
    </location>
</feature>
<dbReference type="OrthoDB" id="370884at2759"/>
<feature type="compositionally biased region" description="Basic residues" evidence="13">
    <location>
        <begin position="1859"/>
        <end position="1869"/>
    </location>
</feature>
<feature type="compositionally biased region" description="Low complexity" evidence="13">
    <location>
        <begin position="177"/>
        <end position="187"/>
    </location>
</feature>
<name>A0A2C9JZL6_BIOGL</name>
<evidence type="ECO:0000256" key="5">
    <source>
        <dbReference type="ARBA" id="ARBA00022679"/>
    </source>
</evidence>
<evidence type="ECO:0000256" key="1">
    <source>
        <dbReference type="ARBA" id="ARBA00004651"/>
    </source>
</evidence>
<dbReference type="Gene3D" id="1.20.5.4820">
    <property type="match status" value="1"/>
</dbReference>
<keyword evidence="9 14" id="KW-0472">Membrane</keyword>
<comment type="catalytic activity">
    <reaction evidence="12">
        <text>[(1-&gt;4)-N-acetyl-beta-D-glucosaminyl](n) + UDP-N-acetyl-alpha-D-glucosamine = [(1-&gt;4)-N-acetyl-beta-D-glucosaminyl](n+1) + UDP + H(+)</text>
        <dbReference type="Rhea" id="RHEA:16637"/>
        <dbReference type="Rhea" id="RHEA-COMP:9593"/>
        <dbReference type="Rhea" id="RHEA-COMP:9595"/>
        <dbReference type="ChEBI" id="CHEBI:15378"/>
        <dbReference type="ChEBI" id="CHEBI:17029"/>
        <dbReference type="ChEBI" id="CHEBI:57705"/>
        <dbReference type="ChEBI" id="CHEBI:58223"/>
        <dbReference type="EC" id="2.4.1.16"/>
    </reaction>
</comment>
<dbReference type="PROSITE" id="PS50096">
    <property type="entry name" value="IQ"/>
    <property type="match status" value="1"/>
</dbReference>
<feature type="compositionally biased region" description="Polar residues" evidence="13">
    <location>
        <begin position="1811"/>
        <end position="1820"/>
    </location>
</feature>
<keyword evidence="5" id="KW-0808">Transferase</keyword>
<reference evidence="15" key="1">
    <citation type="submission" date="2020-05" db="UniProtKB">
        <authorList>
            <consortium name="EnsemblMetazoa"/>
        </authorList>
    </citation>
    <scope>IDENTIFICATION</scope>
    <source>
        <strain evidence="15">BB02</strain>
    </source>
</reference>
<dbReference type="PANTHER" id="PTHR22914">
    <property type="entry name" value="CHITIN SYNTHASE"/>
    <property type="match status" value="1"/>
</dbReference>
<feature type="compositionally biased region" description="Polar residues" evidence="13">
    <location>
        <begin position="1580"/>
        <end position="1589"/>
    </location>
</feature>
<feature type="compositionally biased region" description="Basic residues" evidence="13">
    <location>
        <begin position="326"/>
        <end position="338"/>
    </location>
</feature>
<feature type="region of interest" description="Disordered" evidence="13">
    <location>
        <begin position="271"/>
        <end position="359"/>
    </location>
</feature>
<evidence type="ECO:0000256" key="10">
    <source>
        <dbReference type="ARBA" id="ARBA00023180"/>
    </source>
</evidence>
<feature type="transmembrane region" description="Helical" evidence="14">
    <location>
        <begin position="1662"/>
        <end position="1683"/>
    </location>
</feature>
<evidence type="ECO:0000313" key="15">
    <source>
        <dbReference type="EnsemblMetazoa" id="BGLB010615-PC"/>
    </source>
</evidence>
<feature type="compositionally biased region" description="Polar residues" evidence="13">
    <location>
        <begin position="1870"/>
        <end position="1882"/>
    </location>
</feature>
<comment type="similarity">
    <text evidence="11">Belongs to the chitin synthase family. Class IV subfamily.</text>
</comment>
<evidence type="ECO:0000256" key="14">
    <source>
        <dbReference type="SAM" id="Phobius"/>
    </source>
</evidence>
<evidence type="ECO:0000256" key="8">
    <source>
        <dbReference type="ARBA" id="ARBA00023054"/>
    </source>
</evidence>
<feature type="transmembrane region" description="Helical" evidence="14">
    <location>
        <begin position="1405"/>
        <end position="1421"/>
    </location>
</feature>
<organism evidence="15 16">
    <name type="scientific">Biomphalaria glabrata</name>
    <name type="common">Bloodfluke planorb</name>
    <name type="synonym">Freshwater snail</name>
    <dbReference type="NCBI Taxonomy" id="6526"/>
    <lineage>
        <taxon>Eukaryota</taxon>
        <taxon>Metazoa</taxon>
        <taxon>Spiralia</taxon>
        <taxon>Lophotrochozoa</taxon>
        <taxon>Mollusca</taxon>
        <taxon>Gastropoda</taxon>
        <taxon>Heterobranchia</taxon>
        <taxon>Euthyneura</taxon>
        <taxon>Panpulmonata</taxon>
        <taxon>Hygrophila</taxon>
        <taxon>Lymnaeoidea</taxon>
        <taxon>Planorbidae</taxon>
        <taxon>Biomphalaria</taxon>
    </lineage>
</organism>
<keyword evidence="3" id="KW-1003">Cell membrane</keyword>
<dbReference type="PANTHER" id="PTHR22914:SF42">
    <property type="entry name" value="CHITIN SYNTHASE"/>
    <property type="match status" value="1"/>
</dbReference>